<organism evidence="1 2">
    <name type="scientific">Campylobacter magnus</name>
    <dbReference type="NCBI Taxonomy" id="3026462"/>
    <lineage>
        <taxon>Bacteria</taxon>
        <taxon>Pseudomonadati</taxon>
        <taxon>Campylobacterota</taxon>
        <taxon>Epsilonproteobacteria</taxon>
        <taxon>Campylobacterales</taxon>
        <taxon>Campylobacteraceae</taxon>
        <taxon>Campylobacter</taxon>
    </lineage>
</organism>
<evidence type="ECO:0000313" key="2">
    <source>
        <dbReference type="Proteomes" id="UP001171111"/>
    </source>
</evidence>
<name>A0ABT8T8X3_9BACT</name>
<dbReference type="Proteomes" id="UP001171111">
    <property type="component" value="Unassembled WGS sequence"/>
</dbReference>
<comment type="caution">
    <text evidence="1">The sequence shown here is derived from an EMBL/GenBank/DDBJ whole genome shotgun (WGS) entry which is preliminary data.</text>
</comment>
<evidence type="ECO:0000313" key="1">
    <source>
        <dbReference type="EMBL" id="MDO2409690.1"/>
    </source>
</evidence>
<reference evidence="1 2" key="1">
    <citation type="submission" date="2023-06" db="EMBL/GenBank/DDBJ databases">
        <title>Campylobacter magnum sp. nov., isolated from cecal contents of domestic pigs (Sus scrofa domesticus).</title>
        <authorList>
            <person name="Papic B."/>
            <person name="Gruntar I."/>
        </authorList>
    </citation>
    <scope>NUCLEOTIDE SEQUENCE [LARGE SCALE GENOMIC DNA]</scope>
    <source>
        <strain evidence="2">34484-21</strain>
    </source>
</reference>
<sequence length="62" mass="6691">MDAFCPASLAQPSCSGETFAPFFCSFALKNRHEISLATDAAPRLAQRLAGQKSLHDLGAYLF</sequence>
<protein>
    <submittedName>
        <fullName evidence="1">Uncharacterized protein</fullName>
    </submittedName>
</protein>
<keyword evidence="2" id="KW-1185">Reference proteome</keyword>
<accession>A0ABT8T8X3</accession>
<gene>
    <name evidence="1" type="ORF">Q2362_06215</name>
</gene>
<dbReference type="RefSeq" id="WP_302244494.1">
    <property type="nucleotide sequence ID" value="NZ_JAULJQ010000007.1"/>
</dbReference>
<proteinExistence type="predicted"/>
<dbReference type="EMBL" id="JAULJQ010000007">
    <property type="protein sequence ID" value="MDO2409690.1"/>
    <property type="molecule type" value="Genomic_DNA"/>
</dbReference>